<feature type="region of interest" description="Disordered" evidence="1">
    <location>
        <begin position="1"/>
        <end position="45"/>
    </location>
</feature>
<gene>
    <name evidence="2" type="ORF">BC792_12847</name>
</gene>
<name>A0A5S5D244_9SPHI</name>
<protein>
    <submittedName>
        <fullName evidence="2">Uncharacterized protein</fullName>
    </submittedName>
</protein>
<evidence type="ECO:0000313" key="2">
    <source>
        <dbReference type="EMBL" id="TYP89328.1"/>
    </source>
</evidence>
<dbReference type="EMBL" id="VNHX01000028">
    <property type="protein sequence ID" value="TYP89328.1"/>
    <property type="molecule type" value="Genomic_DNA"/>
</dbReference>
<sequence>MFLGNCGEKIGENITSRSRWPGPDPNAMTVAEEGNGGGEHPHDMY</sequence>
<organism evidence="2 3">
    <name type="scientific">Sphingobacterium allocomposti</name>
    <dbReference type="NCBI Taxonomy" id="415956"/>
    <lineage>
        <taxon>Bacteria</taxon>
        <taxon>Pseudomonadati</taxon>
        <taxon>Bacteroidota</taxon>
        <taxon>Sphingobacteriia</taxon>
        <taxon>Sphingobacteriales</taxon>
        <taxon>Sphingobacteriaceae</taxon>
        <taxon>Sphingobacterium</taxon>
    </lineage>
</organism>
<dbReference type="AlphaFoldDB" id="A0A5S5D244"/>
<evidence type="ECO:0000256" key="1">
    <source>
        <dbReference type="SAM" id="MobiDB-lite"/>
    </source>
</evidence>
<proteinExistence type="predicted"/>
<accession>A0A5S5D244</accession>
<dbReference type="RefSeq" id="WP_170250065.1">
    <property type="nucleotide sequence ID" value="NZ_VNHX01000028.1"/>
</dbReference>
<reference evidence="2 3" key="1">
    <citation type="submission" date="2019-07" db="EMBL/GenBank/DDBJ databases">
        <title>Genomic Encyclopedia of Archaeal and Bacterial Type Strains, Phase II (KMG-II): from individual species to whole genera.</title>
        <authorList>
            <person name="Goeker M."/>
        </authorList>
    </citation>
    <scope>NUCLEOTIDE SEQUENCE [LARGE SCALE GENOMIC DNA]</scope>
    <source>
        <strain evidence="2 3">DSM 18850</strain>
    </source>
</reference>
<dbReference type="Proteomes" id="UP000325105">
    <property type="component" value="Unassembled WGS sequence"/>
</dbReference>
<comment type="caution">
    <text evidence="2">The sequence shown here is derived from an EMBL/GenBank/DDBJ whole genome shotgun (WGS) entry which is preliminary data.</text>
</comment>
<evidence type="ECO:0000313" key="3">
    <source>
        <dbReference type="Proteomes" id="UP000325105"/>
    </source>
</evidence>
<keyword evidence="3" id="KW-1185">Reference proteome</keyword>